<dbReference type="InterPro" id="IPR029063">
    <property type="entry name" value="SAM-dependent_MTases_sf"/>
</dbReference>
<gene>
    <name evidence="1" type="ORF">JIN85_08250</name>
</gene>
<keyword evidence="1" id="KW-0808">Transferase</keyword>
<dbReference type="PANTHER" id="PTHR35276:SF1">
    <property type="entry name" value="TRNA (MNM(5)S(2)U34)-METHYLTRANSFERASE, CHLOROPLASTIC"/>
    <property type="match status" value="1"/>
</dbReference>
<name>A0A934SA14_9BACT</name>
<comment type="caution">
    <text evidence="1">The sequence shown here is derived from an EMBL/GenBank/DDBJ whole genome shotgun (WGS) entry which is preliminary data.</text>
</comment>
<reference evidence="1" key="1">
    <citation type="submission" date="2021-01" db="EMBL/GenBank/DDBJ databases">
        <title>Modified the classification status of verrucomicrobia.</title>
        <authorList>
            <person name="Feng X."/>
        </authorList>
    </citation>
    <scope>NUCLEOTIDE SEQUENCE</scope>
    <source>
        <strain evidence="1">KCTC 22041</strain>
    </source>
</reference>
<dbReference type="GO" id="GO:0032259">
    <property type="term" value="P:methylation"/>
    <property type="evidence" value="ECO:0007669"/>
    <property type="project" value="UniProtKB-KW"/>
</dbReference>
<dbReference type="AlphaFoldDB" id="A0A934SA14"/>
<dbReference type="PANTHER" id="PTHR35276">
    <property type="entry name" value="S-ADENOSYL-L-METHIONINE-DEPENDENT METHYLTRANSFERASES SUPERFAMILY PROTEIN"/>
    <property type="match status" value="1"/>
</dbReference>
<evidence type="ECO:0000313" key="2">
    <source>
        <dbReference type="Proteomes" id="UP000603141"/>
    </source>
</evidence>
<dbReference type="CDD" id="cd02440">
    <property type="entry name" value="AdoMet_MTases"/>
    <property type="match status" value="1"/>
</dbReference>
<organism evidence="1 2">
    <name type="scientific">Luteolibacter pohnpeiensis</name>
    <dbReference type="NCBI Taxonomy" id="454153"/>
    <lineage>
        <taxon>Bacteria</taxon>
        <taxon>Pseudomonadati</taxon>
        <taxon>Verrucomicrobiota</taxon>
        <taxon>Verrucomicrobiia</taxon>
        <taxon>Verrucomicrobiales</taxon>
        <taxon>Verrucomicrobiaceae</taxon>
        <taxon>Luteolibacter</taxon>
    </lineage>
</organism>
<keyword evidence="1" id="KW-0489">Methyltransferase</keyword>
<sequence length="190" mass="20364">MTIKDKPLLPTYLAKLMLARVIRLGDMVIDATCGNGHDTLFLAESVGETGKVLAFDVQDPAIEAARKRVAAAGCEDRVIFFRESHARLADRAAPHSVTAVMFNLGYLPGNDHTVATGDDTMEAIESAIMLLRSGGAISVICYPGHVGGAAEANAVEERLARLGDDKWRVVKYQALGTLSPAPYLVFAVRP</sequence>
<dbReference type="GO" id="GO:0008168">
    <property type="term" value="F:methyltransferase activity"/>
    <property type="evidence" value="ECO:0007669"/>
    <property type="project" value="UniProtKB-KW"/>
</dbReference>
<dbReference type="SUPFAM" id="SSF53335">
    <property type="entry name" value="S-adenosyl-L-methionine-dependent methyltransferases"/>
    <property type="match status" value="1"/>
</dbReference>
<dbReference type="EMBL" id="JAENIJ010000010">
    <property type="protein sequence ID" value="MBK1882402.1"/>
    <property type="molecule type" value="Genomic_DNA"/>
</dbReference>
<dbReference type="RefSeq" id="WP_200269504.1">
    <property type="nucleotide sequence ID" value="NZ_JAENIJ010000010.1"/>
</dbReference>
<dbReference type="Pfam" id="PF06962">
    <property type="entry name" value="rRNA_methylase"/>
    <property type="match status" value="1"/>
</dbReference>
<proteinExistence type="predicted"/>
<dbReference type="Proteomes" id="UP000603141">
    <property type="component" value="Unassembled WGS sequence"/>
</dbReference>
<dbReference type="InterPro" id="IPR010719">
    <property type="entry name" value="MnmM_MeTrfase"/>
</dbReference>
<keyword evidence="2" id="KW-1185">Reference proteome</keyword>
<evidence type="ECO:0000313" key="1">
    <source>
        <dbReference type="EMBL" id="MBK1882402.1"/>
    </source>
</evidence>
<dbReference type="Gene3D" id="3.40.50.150">
    <property type="entry name" value="Vaccinia Virus protein VP39"/>
    <property type="match status" value="1"/>
</dbReference>
<accession>A0A934SA14</accession>
<protein>
    <submittedName>
        <fullName evidence="1">Methyltransferase domain-containing protein</fullName>
    </submittedName>
</protein>